<dbReference type="Proteomes" id="UP000295497">
    <property type="component" value="Chromosome"/>
</dbReference>
<keyword evidence="1" id="KW-0812">Transmembrane</keyword>
<evidence type="ECO:0000313" key="3">
    <source>
        <dbReference type="Proteomes" id="UP000295497"/>
    </source>
</evidence>
<gene>
    <name evidence="2" type="ORF">SOCE836_084900</name>
</gene>
<organism evidence="2 3">
    <name type="scientific">Sorangium cellulosum</name>
    <name type="common">Polyangium cellulosum</name>
    <dbReference type="NCBI Taxonomy" id="56"/>
    <lineage>
        <taxon>Bacteria</taxon>
        <taxon>Pseudomonadati</taxon>
        <taxon>Myxococcota</taxon>
        <taxon>Polyangia</taxon>
        <taxon>Polyangiales</taxon>
        <taxon>Polyangiaceae</taxon>
        <taxon>Sorangium</taxon>
    </lineage>
</organism>
<dbReference type="EMBL" id="CP012672">
    <property type="protein sequence ID" value="AUX36283.1"/>
    <property type="molecule type" value="Genomic_DNA"/>
</dbReference>
<dbReference type="RefSeq" id="WP_257792745.1">
    <property type="nucleotide sequence ID" value="NZ_CP012672.1"/>
</dbReference>
<reference evidence="2 3" key="1">
    <citation type="submission" date="2015-09" db="EMBL/GenBank/DDBJ databases">
        <title>Sorangium comparison.</title>
        <authorList>
            <person name="Zaburannyi N."/>
            <person name="Bunk B."/>
            <person name="Overmann J."/>
            <person name="Mueller R."/>
        </authorList>
    </citation>
    <scope>NUCLEOTIDE SEQUENCE [LARGE SCALE GENOMIC DNA]</scope>
    <source>
        <strain evidence="2 3">So ce836</strain>
    </source>
</reference>
<sequence length="44" mass="4502">MGQSKKGGVSSGVRVLGAVLVSFVLWACNGVLGVGEFKFAVCDE</sequence>
<protein>
    <submittedName>
        <fullName evidence="2">Uncharacterized protein</fullName>
    </submittedName>
</protein>
<dbReference type="AlphaFoldDB" id="A0A4P2R2R9"/>
<feature type="transmembrane region" description="Helical" evidence="1">
    <location>
        <begin position="12"/>
        <end position="34"/>
    </location>
</feature>
<accession>A0A4P2R2R9</accession>
<proteinExistence type="predicted"/>
<keyword evidence="1" id="KW-1133">Transmembrane helix</keyword>
<keyword evidence="1" id="KW-0472">Membrane</keyword>
<evidence type="ECO:0000313" key="2">
    <source>
        <dbReference type="EMBL" id="AUX36283.1"/>
    </source>
</evidence>
<name>A0A4P2R2R9_SORCE</name>
<evidence type="ECO:0000256" key="1">
    <source>
        <dbReference type="SAM" id="Phobius"/>
    </source>
</evidence>